<dbReference type="InterPro" id="IPR004007">
    <property type="entry name" value="DhaL_dom"/>
</dbReference>
<accession>A0A2S9IPE4</accession>
<dbReference type="SUPFAM" id="SSF101473">
    <property type="entry name" value="DhaL-like"/>
    <property type="match status" value="1"/>
</dbReference>
<evidence type="ECO:0000256" key="1">
    <source>
        <dbReference type="ARBA" id="ARBA00022679"/>
    </source>
</evidence>
<dbReference type="EMBL" id="PVBR01000012">
    <property type="protein sequence ID" value="PRD42397.1"/>
    <property type="molecule type" value="Genomic_DNA"/>
</dbReference>
<proteinExistence type="predicted"/>
<keyword evidence="3 7" id="KW-0418">Kinase</keyword>
<dbReference type="SUPFAM" id="SSF82549">
    <property type="entry name" value="DAK1/DegV-like"/>
    <property type="match status" value="1"/>
</dbReference>
<dbReference type="Gene3D" id="1.25.40.340">
    <property type="match status" value="1"/>
</dbReference>
<feature type="domain" description="DhaK" evidence="6">
    <location>
        <begin position="11"/>
        <end position="334"/>
    </location>
</feature>
<evidence type="ECO:0000313" key="8">
    <source>
        <dbReference type="Proteomes" id="UP000239434"/>
    </source>
</evidence>
<dbReference type="PANTHER" id="PTHR28629">
    <property type="entry name" value="TRIOKINASE/FMN CYCLASE"/>
    <property type="match status" value="1"/>
</dbReference>
<dbReference type="InterPro" id="IPR036117">
    <property type="entry name" value="DhaL_dom_sf"/>
</dbReference>
<dbReference type="GO" id="GO:0019563">
    <property type="term" value="P:glycerol catabolic process"/>
    <property type="evidence" value="ECO:0007669"/>
    <property type="project" value="TreeGrafter"/>
</dbReference>
<dbReference type="AlphaFoldDB" id="A0A2S9IPE4"/>
<dbReference type="FunFam" id="3.40.50.10440:FF:000001">
    <property type="entry name" value="Dihydroxyacetone kinase, DhaK subunit"/>
    <property type="match status" value="1"/>
</dbReference>
<dbReference type="Gene3D" id="3.30.1180.20">
    <property type="entry name" value="Dihydroxyacetone kinase, domain 2"/>
    <property type="match status" value="1"/>
</dbReference>
<dbReference type="GO" id="GO:0004371">
    <property type="term" value="F:glycerone kinase activity"/>
    <property type="evidence" value="ECO:0007669"/>
    <property type="project" value="InterPro"/>
</dbReference>
<keyword evidence="4" id="KW-0067">ATP-binding</keyword>
<dbReference type="NCBIfam" id="NF011049">
    <property type="entry name" value="PRK14479.1"/>
    <property type="match status" value="1"/>
</dbReference>
<sequence length="589" mass="61233">MTIKTKKLINAPDDIIPEFIDGLIGAYRDLLTVEGSTGRAVVARHGPRDGKVGIVIGGGSGHEPAFAGYVGRGLADAAAVGNVFASPSPQQILDAGRAADGGAGVVFLYGNYTGDVMNFTMAAEELAAEGTPVRHVAVTDDVASASYDRRAERRGVAGDFFVFKCAGAAADRGEPLDRVEALARLANDNCRSMGVALGACSLPQTGTPNFEIGPQDMEIGMGLHGEPGMRREPLATADTVTDELMAPIISELQLAEGDRVALLVNGLGATTQLELFVLFRRVRQILDAKKIEIHANWVGEYATSLEMAGASVTLLKLDETLTALLDHPCRTPALTVGNALAPVADAPRRTRHVHAPKAGTAIDRASLNASGQITPAIFRTMMGAVAETIRREKDRLSQLDGVIGDGDHGITMDIGWTAVTAILYEKPADMTISEICETIAHAFLTAVGASSGPLYADAFRSAGAAVSGRLNLDGPAMAAWIKGMNDGILARGGAKVGDKTMVDAWAPASVAAATAASMGLDEAAVLQAARDAARAGMEQTAQLESCRGRSAKLGVRSVGHVDPGAASASAMLAAMAEAVDWHQGDHRRG</sequence>
<dbReference type="NCBIfam" id="TIGR02365">
    <property type="entry name" value="dha_L_ycgS"/>
    <property type="match status" value="1"/>
</dbReference>
<evidence type="ECO:0000259" key="5">
    <source>
        <dbReference type="PROSITE" id="PS51480"/>
    </source>
</evidence>
<reference evidence="7 8" key="1">
    <citation type="submission" date="2018-02" db="EMBL/GenBank/DDBJ databases">
        <title>The draft genome of Phyllobacterium sp. 1N-3.</title>
        <authorList>
            <person name="Liu L."/>
            <person name="Li L."/>
            <person name="Zhang X."/>
            <person name="Wang T."/>
            <person name="Liang L."/>
        </authorList>
    </citation>
    <scope>NUCLEOTIDE SEQUENCE [LARGE SCALE GENOMIC DNA]</scope>
    <source>
        <strain evidence="7 8">1N-3</strain>
    </source>
</reference>
<dbReference type="InterPro" id="IPR012737">
    <property type="entry name" value="DhaK_L_YcgS"/>
</dbReference>
<evidence type="ECO:0000256" key="3">
    <source>
        <dbReference type="ARBA" id="ARBA00022777"/>
    </source>
</evidence>
<dbReference type="PROSITE" id="PS51480">
    <property type="entry name" value="DHAL"/>
    <property type="match status" value="1"/>
</dbReference>
<dbReference type="GO" id="GO:0005524">
    <property type="term" value="F:ATP binding"/>
    <property type="evidence" value="ECO:0007669"/>
    <property type="project" value="UniProtKB-KW"/>
</dbReference>
<gene>
    <name evidence="7" type="ORF">C5748_16560</name>
</gene>
<dbReference type="PANTHER" id="PTHR28629:SF4">
    <property type="entry name" value="TRIOKINASE_FMN CYCLASE"/>
    <property type="match status" value="1"/>
</dbReference>
<keyword evidence="1" id="KW-0808">Transferase</keyword>
<dbReference type="SMART" id="SM01120">
    <property type="entry name" value="Dak2"/>
    <property type="match status" value="1"/>
</dbReference>
<dbReference type="InterPro" id="IPR050861">
    <property type="entry name" value="Dihydroxyacetone_Kinase"/>
</dbReference>
<feature type="domain" description="DhaL" evidence="5">
    <location>
        <begin position="376"/>
        <end position="577"/>
    </location>
</feature>
<keyword evidence="8" id="KW-1185">Reference proteome</keyword>
<dbReference type="FunFam" id="1.25.40.340:FF:000002">
    <property type="entry name" value="Dihydroxyacetone kinase, L subunit"/>
    <property type="match status" value="1"/>
</dbReference>
<dbReference type="Gene3D" id="3.40.50.10440">
    <property type="entry name" value="Dihydroxyacetone kinase, domain 1"/>
    <property type="match status" value="1"/>
</dbReference>
<evidence type="ECO:0000313" key="7">
    <source>
        <dbReference type="EMBL" id="PRD42397.1"/>
    </source>
</evidence>
<keyword evidence="2" id="KW-0547">Nucleotide-binding</keyword>
<dbReference type="RefSeq" id="WP_105743036.1">
    <property type="nucleotide sequence ID" value="NZ_PVBR01000012.1"/>
</dbReference>
<dbReference type="GO" id="GO:0005829">
    <property type="term" value="C:cytosol"/>
    <property type="evidence" value="ECO:0007669"/>
    <property type="project" value="TreeGrafter"/>
</dbReference>
<protein>
    <submittedName>
        <fullName evidence="7">Dihydroxyacetone kinase</fullName>
    </submittedName>
</protein>
<evidence type="ECO:0000256" key="4">
    <source>
        <dbReference type="ARBA" id="ARBA00022840"/>
    </source>
</evidence>
<dbReference type="PROSITE" id="PS51481">
    <property type="entry name" value="DHAK"/>
    <property type="match status" value="1"/>
</dbReference>
<comment type="caution">
    <text evidence="7">The sequence shown here is derived from an EMBL/GenBank/DDBJ whole genome shotgun (WGS) entry which is preliminary data.</text>
</comment>
<evidence type="ECO:0000259" key="6">
    <source>
        <dbReference type="PROSITE" id="PS51481"/>
    </source>
</evidence>
<dbReference type="Pfam" id="PF02733">
    <property type="entry name" value="Dak1"/>
    <property type="match status" value="1"/>
</dbReference>
<dbReference type="InterPro" id="IPR004006">
    <property type="entry name" value="DhaK_dom"/>
</dbReference>
<organism evidence="7 8">
    <name type="scientific">Phyllobacterium phragmitis</name>
    <dbReference type="NCBI Taxonomy" id="2670329"/>
    <lineage>
        <taxon>Bacteria</taxon>
        <taxon>Pseudomonadati</taxon>
        <taxon>Pseudomonadota</taxon>
        <taxon>Alphaproteobacteria</taxon>
        <taxon>Hyphomicrobiales</taxon>
        <taxon>Phyllobacteriaceae</taxon>
        <taxon>Phyllobacterium</taxon>
    </lineage>
</organism>
<name>A0A2S9IPE4_9HYPH</name>
<evidence type="ECO:0000256" key="2">
    <source>
        <dbReference type="ARBA" id="ARBA00022741"/>
    </source>
</evidence>
<dbReference type="Pfam" id="PF02734">
    <property type="entry name" value="Dak2"/>
    <property type="match status" value="1"/>
</dbReference>
<dbReference type="Proteomes" id="UP000239434">
    <property type="component" value="Unassembled WGS sequence"/>
</dbReference>